<evidence type="ECO:0000313" key="4">
    <source>
        <dbReference type="Proteomes" id="UP000617628"/>
    </source>
</evidence>
<comment type="caution">
    <text evidence="3">The sequence shown here is derived from an EMBL/GenBank/DDBJ whole genome shotgun (WGS) entry which is preliminary data.</text>
</comment>
<reference evidence="3" key="1">
    <citation type="submission" date="2021-01" db="EMBL/GenBank/DDBJ databases">
        <title>Modified the classification status of verrucomicrobia.</title>
        <authorList>
            <person name="Feng X."/>
        </authorList>
    </citation>
    <scope>NUCLEOTIDE SEQUENCE</scope>
    <source>
        <strain evidence="3">KCTC 13126</strain>
    </source>
</reference>
<evidence type="ECO:0000256" key="2">
    <source>
        <dbReference type="SAM" id="Phobius"/>
    </source>
</evidence>
<keyword evidence="2" id="KW-0812">Transmembrane</keyword>
<gene>
    <name evidence="3" type="ORF">JIN87_22695</name>
</gene>
<dbReference type="Proteomes" id="UP000617628">
    <property type="component" value="Unassembled WGS sequence"/>
</dbReference>
<evidence type="ECO:0000313" key="3">
    <source>
        <dbReference type="EMBL" id="MBK1879712.1"/>
    </source>
</evidence>
<sequence>MNRFLNLGGYALAYCVGLVTAFTLLQKQHPESQNAHPIKQQTESSPHPSDIEKQLANAEREIVRLQDELNYALESAVESGSVEETMMLSDEVEGDELVRDLDVLLGGALKDEATRQMEMEINILERLIALDSTQAQQLRAEAESLWNQKGIPVPVHLTRFNSPLGEAMQSILDSEQLSLYSELREKSRSDWIESQSLAELAELQLNKSYTEAEKNELYGDLVDKYATKSQQW</sequence>
<feature type="compositionally biased region" description="Polar residues" evidence="1">
    <location>
        <begin position="32"/>
        <end position="47"/>
    </location>
</feature>
<keyword evidence="4" id="KW-1185">Reference proteome</keyword>
<protein>
    <submittedName>
        <fullName evidence="3">Uncharacterized protein</fullName>
    </submittedName>
</protein>
<organism evidence="3 4">
    <name type="scientific">Pelagicoccus mobilis</name>
    <dbReference type="NCBI Taxonomy" id="415221"/>
    <lineage>
        <taxon>Bacteria</taxon>
        <taxon>Pseudomonadati</taxon>
        <taxon>Verrucomicrobiota</taxon>
        <taxon>Opitutia</taxon>
        <taxon>Puniceicoccales</taxon>
        <taxon>Pelagicoccaceae</taxon>
        <taxon>Pelagicoccus</taxon>
    </lineage>
</organism>
<dbReference type="AlphaFoldDB" id="A0A934VRS6"/>
<keyword evidence="2" id="KW-1133">Transmembrane helix</keyword>
<feature type="region of interest" description="Disordered" evidence="1">
    <location>
        <begin position="32"/>
        <end position="51"/>
    </location>
</feature>
<name>A0A934VRS6_9BACT</name>
<feature type="transmembrane region" description="Helical" evidence="2">
    <location>
        <begin position="7"/>
        <end position="25"/>
    </location>
</feature>
<dbReference type="EMBL" id="JAENIL010000055">
    <property type="protein sequence ID" value="MBK1879712.1"/>
    <property type="molecule type" value="Genomic_DNA"/>
</dbReference>
<dbReference type="RefSeq" id="WP_200357925.1">
    <property type="nucleotide sequence ID" value="NZ_JAENIL010000055.1"/>
</dbReference>
<keyword evidence="2" id="KW-0472">Membrane</keyword>
<proteinExistence type="predicted"/>
<accession>A0A934VRS6</accession>
<evidence type="ECO:0000256" key="1">
    <source>
        <dbReference type="SAM" id="MobiDB-lite"/>
    </source>
</evidence>